<dbReference type="EMBL" id="KZ613470">
    <property type="protein sequence ID" value="PMD25591.1"/>
    <property type="molecule type" value="Genomic_DNA"/>
</dbReference>
<evidence type="ECO:0000313" key="2">
    <source>
        <dbReference type="EMBL" id="PMD25591.1"/>
    </source>
</evidence>
<feature type="region of interest" description="Disordered" evidence="1">
    <location>
        <begin position="114"/>
        <end position="156"/>
    </location>
</feature>
<keyword evidence="3" id="KW-1185">Reference proteome</keyword>
<dbReference type="Proteomes" id="UP000235672">
    <property type="component" value="Unassembled WGS sequence"/>
</dbReference>
<proteinExistence type="predicted"/>
<feature type="compositionally biased region" description="Basic residues" evidence="1">
    <location>
        <begin position="125"/>
        <end position="134"/>
    </location>
</feature>
<feature type="compositionally biased region" description="Polar residues" evidence="1">
    <location>
        <begin position="146"/>
        <end position="156"/>
    </location>
</feature>
<accession>A0A2J6QH48</accession>
<sequence>MCPLLLEKGTAIGSKQDHMMEKSEFTRRQAQRNVSCVVAMSNDDVVSRFLAEKSSGSTTTPGFLETWEAFKPRVLKVLKMVNRVADHDSSAFGRGARAWQCSKTWERQSLAPMTMTGEEFPRSRERTKKPRSRAPSKLAPSLEFRTPQNDDASNYDYTSIEPRGVYSEVTAIIASLIPPKVRRDGPGEDAGSKCPNIYHGPNRPSQRVVTACRATLVQLIWGNWAKEI</sequence>
<protein>
    <submittedName>
        <fullName evidence="2">Uncharacterized protein</fullName>
    </submittedName>
</protein>
<reference evidence="2 3" key="1">
    <citation type="submission" date="2016-05" db="EMBL/GenBank/DDBJ databases">
        <title>A degradative enzymes factory behind the ericoid mycorrhizal symbiosis.</title>
        <authorList>
            <consortium name="DOE Joint Genome Institute"/>
            <person name="Martino E."/>
            <person name="Morin E."/>
            <person name="Grelet G."/>
            <person name="Kuo A."/>
            <person name="Kohler A."/>
            <person name="Daghino S."/>
            <person name="Barry K."/>
            <person name="Choi C."/>
            <person name="Cichocki N."/>
            <person name="Clum A."/>
            <person name="Copeland A."/>
            <person name="Hainaut M."/>
            <person name="Haridas S."/>
            <person name="Labutti K."/>
            <person name="Lindquist E."/>
            <person name="Lipzen A."/>
            <person name="Khouja H.-R."/>
            <person name="Murat C."/>
            <person name="Ohm R."/>
            <person name="Olson A."/>
            <person name="Spatafora J."/>
            <person name="Veneault-Fourrey C."/>
            <person name="Henrissat B."/>
            <person name="Grigoriev I."/>
            <person name="Martin F."/>
            <person name="Perotto S."/>
        </authorList>
    </citation>
    <scope>NUCLEOTIDE SEQUENCE [LARGE SCALE GENOMIC DNA]</scope>
    <source>
        <strain evidence="2 3">UAMH 7357</strain>
    </source>
</reference>
<gene>
    <name evidence="2" type="ORF">NA56DRAFT_699530</name>
</gene>
<evidence type="ECO:0000256" key="1">
    <source>
        <dbReference type="SAM" id="MobiDB-lite"/>
    </source>
</evidence>
<evidence type="ECO:0000313" key="3">
    <source>
        <dbReference type="Proteomes" id="UP000235672"/>
    </source>
</evidence>
<name>A0A2J6QH48_9HELO</name>
<dbReference type="AlphaFoldDB" id="A0A2J6QH48"/>
<organism evidence="2 3">
    <name type="scientific">Hyaloscypha hepaticicola</name>
    <dbReference type="NCBI Taxonomy" id="2082293"/>
    <lineage>
        <taxon>Eukaryota</taxon>
        <taxon>Fungi</taxon>
        <taxon>Dikarya</taxon>
        <taxon>Ascomycota</taxon>
        <taxon>Pezizomycotina</taxon>
        <taxon>Leotiomycetes</taxon>
        <taxon>Helotiales</taxon>
        <taxon>Hyaloscyphaceae</taxon>
        <taxon>Hyaloscypha</taxon>
    </lineage>
</organism>